<gene>
    <name evidence="1" type="ORF">Cflav_PD6330</name>
</gene>
<accession>B9XDA9</accession>
<dbReference type="AlphaFoldDB" id="B9XDA9"/>
<dbReference type="Proteomes" id="UP000003688">
    <property type="component" value="Unassembled WGS sequence"/>
</dbReference>
<dbReference type="STRING" id="320771.Cflav_PD6330"/>
<dbReference type="EMBL" id="ABOX02000006">
    <property type="protein sequence ID" value="EEF62055.1"/>
    <property type="molecule type" value="Genomic_DNA"/>
</dbReference>
<name>B9XDA9_PEDPL</name>
<keyword evidence="2" id="KW-1185">Reference proteome</keyword>
<dbReference type="RefSeq" id="WP_007413807.1">
    <property type="nucleotide sequence ID" value="NZ_ABOX02000006.1"/>
</dbReference>
<protein>
    <submittedName>
        <fullName evidence="1">Uncharacterized protein</fullName>
    </submittedName>
</protein>
<sequence>MTLNSERMRLIMRMRIGYGWAGSMNVLIQDIQTAQFLTHDNRWTKNPAEAENYGFSLTAHSAARMLNLQGYQILFYCPETHYQILIYSSEGTQPSPQSN</sequence>
<evidence type="ECO:0000313" key="2">
    <source>
        <dbReference type="Proteomes" id="UP000003688"/>
    </source>
</evidence>
<organism evidence="1 2">
    <name type="scientific">Pedosphaera parvula (strain Ellin514)</name>
    <dbReference type="NCBI Taxonomy" id="320771"/>
    <lineage>
        <taxon>Bacteria</taxon>
        <taxon>Pseudomonadati</taxon>
        <taxon>Verrucomicrobiota</taxon>
        <taxon>Pedosphaerae</taxon>
        <taxon>Pedosphaerales</taxon>
        <taxon>Pedosphaeraceae</taxon>
        <taxon>Pedosphaera</taxon>
    </lineage>
</organism>
<evidence type="ECO:0000313" key="1">
    <source>
        <dbReference type="EMBL" id="EEF62055.1"/>
    </source>
</evidence>
<comment type="caution">
    <text evidence="1">The sequence shown here is derived from an EMBL/GenBank/DDBJ whole genome shotgun (WGS) entry which is preliminary data.</text>
</comment>
<proteinExistence type="predicted"/>
<reference evidence="1 2" key="1">
    <citation type="journal article" date="2011" name="J. Bacteriol.">
        <title>Genome sequence of 'Pedosphaera parvula' Ellin514, an aerobic Verrucomicrobial isolate from pasture soil.</title>
        <authorList>
            <person name="Kant R."/>
            <person name="van Passel M.W."/>
            <person name="Sangwan P."/>
            <person name="Palva A."/>
            <person name="Lucas S."/>
            <person name="Copeland A."/>
            <person name="Lapidus A."/>
            <person name="Glavina Del Rio T."/>
            <person name="Dalin E."/>
            <person name="Tice H."/>
            <person name="Bruce D."/>
            <person name="Goodwin L."/>
            <person name="Pitluck S."/>
            <person name="Chertkov O."/>
            <person name="Larimer F.W."/>
            <person name="Land M.L."/>
            <person name="Hauser L."/>
            <person name="Brettin T.S."/>
            <person name="Detter J.C."/>
            <person name="Han S."/>
            <person name="de Vos W.M."/>
            <person name="Janssen P.H."/>
            <person name="Smidt H."/>
        </authorList>
    </citation>
    <scope>NUCLEOTIDE SEQUENCE [LARGE SCALE GENOMIC DNA]</scope>
    <source>
        <strain evidence="1 2">Ellin514</strain>
    </source>
</reference>